<reference evidence="2 3" key="1">
    <citation type="submission" date="2015-03" db="EMBL/GenBank/DDBJ databases">
        <authorList>
            <person name="Hassan Y."/>
            <person name="Lepp D."/>
            <person name="Li X.-Z."/>
            <person name="Zhou T."/>
        </authorList>
    </citation>
    <scope>NUCLEOTIDE SEQUENCE [LARGE SCALE GENOMIC DNA]</scope>
    <source>
        <strain evidence="2 3">IPL18</strain>
    </source>
</reference>
<accession>A0A0F5FGC1</accession>
<evidence type="ECO:0000313" key="3">
    <source>
        <dbReference type="Proteomes" id="UP000033649"/>
    </source>
</evidence>
<keyword evidence="3" id="KW-1185">Reference proteome</keyword>
<proteinExistence type="predicted"/>
<dbReference type="STRING" id="429727.VE26_14440"/>
<dbReference type="RefSeq" id="WP_046105868.1">
    <property type="nucleotide sequence ID" value="NZ_JZEY01000061.1"/>
</dbReference>
<evidence type="ECO:0008006" key="4">
    <source>
        <dbReference type="Google" id="ProtNLM"/>
    </source>
</evidence>
<gene>
    <name evidence="2" type="ORF">VE26_14440</name>
</gene>
<feature type="signal peptide" evidence="1">
    <location>
        <begin position="1"/>
        <end position="23"/>
    </location>
</feature>
<comment type="caution">
    <text evidence="2">The sequence shown here is derived from an EMBL/GenBank/DDBJ whole genome shotgun (WGS) entry which is preliminary data.</text>
</comment>
<dbReference type="OrthoDB" id="4736977at2"/>
<dbReference type="EMBL" id="JZEY01000061">
    <property type="protein sequence ID" value="KKB07838.1"/>
    <property type="molecule type" value="Genomic_DNA"/>
</dbReference>
<protein>
    <recommendedName>
        <fullName evidence="4">Argininosuccinate lyase</fullName>
    </recommendedName>
</protein>
<name>A0A0F5FGC1_9HYPH</name>
<feature type="chain" id="PRO_5002486332" description="Argininosuccinate lyase" evidence="1">
    <location>
        <begin position="24"/>
        <end position="110"/>
    </location>
</feature>
<sequence>MKTILAGGLAALVLVAGILPAAAQTVEFTVINNSSYDLHYFYTTPSSENSWGEDLLGDTGVLSAGHEATATIGDGSDQCLYDFKFVMDNGAELIEPSIDICTLSSYTIND</sequence>
<keyword evidence="1" id="KW-0732">Signal</keyword>
<organism evidence="2 3">
    <name type="scientific">Devosia chinhatensis</name>
    <dbReference type="NCBI Taxonomy" id="429727"/>
    <lineage>
        <taxon>Bacteria</taxon>
        <taxon>Pseudomonadati</taxon>
        <taxon>Pseudomonadota</taxon>
        <taxon>Alphaproteobacteria</taxon>
        <taxon>Hyphomicrobiales</taxon>
        <taxon>Devosiaceae</taxon>
        <taxon>Devosia</taxon>
    </lineage>
</organism>
<dbReference type="PATRIC" id="fig|429727.3.peg.2961"/>
<evidence type="ECO:0000313" key="2">
    <source>
        <dbReference type="EMBL" id="KKB07838.1"/>
    </source>
</evidence>
<dbReference type="AlphaFoldDB" id="A0A0F5FGC1"/>
<dbReference type="Proteomes" id="UP000033649">
    <property type="component" value="Unassembled WGS sequence"/>
</dbReference>
<evidence type="ECO:0000256" key="1">
    <source>
        <dbReference type="SAM" id="SignalP"/>
    </source>
</evidence>